<accession>A0ABC9CCY4</accession>
<organism evidence="2 3">
    <name type="scientific">Urochloa decumbens</name>
    <dbReference type="NCBI Taxonomy" id="240449"/>
    <lineage>
        <taxon>Eukaryota</taxon>
        <taxon>Viridiplantae</taxon>
        <taxon>Streptophyta</taxon>
        <taxon>Embryophyta</taxon>
        <taxon>Tracheophyta</taxon>
        <taxon>Spermatophyta</taxon>
        <taxon>Magnoliopsida</taxon>
        <taxon>Liliopsida</taxon>
        <taxon>Poales</taxon>
        <taxon>Poaceae</taxon>
        <taxon>PACMAD clade</taxon>
        <taxon>Panicoideae</taxon>
        <taxon>Panicodae</taxon>
        <taxon>Paniceae</taxon>
        <taxon>Melinidinae</taxon>
        <taxon>Urochloa</taxon>
    </lineage>
</organism>
<name>A0ABC9CCY4_9POAL</name>
<gene>
    <name evidence="2" type="ORF">URODEC1_LOCUS73202</name>
</gene>
<evidence type="ECO:0000313" key="2">
    <source>
        <dbReference type="EMBL" id="CAL5016430.1"/>
    </source>
</evidence>
<dbReference type="Proteomes" id="UP001497457">
    <property type="component" value="Chromosome 29rd"/>
</dbReference>
<evidence type="ECO:0000313" key="3">
    <source>
        <dbReference type="Proteomes" id="UP001497457"/>
    </source>
</evidence>
<feature type="region of interest" description="Disordered" evidence="1">
    <location>
        <begin position="13"/>
        <end position="54"/>
    </location>
</feature>
<reference evidence="3" key="1">
    <citation type="submission" date="2024-06" db="EMBL/GenBank/DDBJ databases">
        <authorList>
            <person name="Ryan C."/>
        </authorList>
    </citation>
    <scope>NUCLEOTIDE SEQUENCE [LARGE SCALE GENOMIC DNA]</scope>
</reference>
<sequence length="120" mass="12418">MWGVLALVRHGLQRRPRRQRAARVADESALGDGAGDGAGDVAVAPPREREPGTAPAGALLARALLAMACGAVRLDGEDGAGGSSGAEEEAWAASGWRPARAADEVGHLMVRESMRYAIYA</sequence>
<protein>
    <submittedName>
        <fullName evidence="2">Uncharacterized protein</fullName>
    </submittedName>
</protein>
<keyword evidence="3" id="KW-1185">Reference proteome</keyword>
<proteinExistence type="predicted"/>
<dbReference type="EMBL" id="OZ075139">
    <property type="protein sequence ID" value="CAL5016430.1"/>
    <property type="molecule type" value="Genomic_DNA"/>
</dbReference>
<reference evidence="2 3" key="2">
    <citation type="submission" date="2024-10" db="EMBL/GenBank/DDBJ databases">
        <authorList>
            <person name="Ryan C."/>
        </authorList>
    </citation>
    <scope>NUCLEOTIDE SEQUENCE [LARGE SCALE GENOMIC DNA]</scope>
</reference>
<dbReference type="AlphaFoldDB" id="A0ABC9CCY4"/>
<evidence type="ECO:0000256" key="1">
    <source>
        <dbReference type="SAM" id="MobiDB-lite"/>
    </source>
</evidence>